<keyword evidence="7 9" id="KW-1133">Transmembrane helix</keyword>
<protein>
    <submittedName>
        <fullName evidence="11">Glycosyltransferase</fullName>
    </submittedName>
</protein>
<evidence type="ECO:0000256" key="4">
    <source>
        <dbReference type="ARBA" id="ARBA00022679"/>
    </source>
</evidence>
<comment type="similarity">
    <text evidence="1">Belongs to the glycosyltransferase 2 family.</text>
</comment>
<organism evidence="11 12">
    <name type="scientific">Cryobacterium mannosilyticum</name>
    <dbReference type="NCBI Taxonomy" id="1259190"/>
    <lineage>
        <taxon>Bacteria</taxon>
        <taxon>Bacillati</taxon>
        <taxon>Actinomycetota</taxon>
        <taxon>Actinomycetes</taxon>
        <taxon>Micrococcales</taxon>
        <taxon>Microbacteriaceae</taxon>
        <taxon>Cryobacterium</taxon>
    </lineage>
</organism>
<sequence>MSVVIPVYKGEHSLPGLMQELEPLTRVTTSAEGATFQVVEAILVYDNGPDGSAAVIRSLEAEYPFVRVIWLSRNFGQHSATLAGMASSRSDWIVTMDEDGQHNPTDIEKLIDTALDRNSPLVYGKPSNPAPHSNFRNAASKLSKILVSRLSSSSSITEFQSFRLILGEIGRSVAAYAGVGVYLDVALGWIASSVAAADIELRGGSERASGYTTRSLFSHFWRLILTSGTRVLRLVSMLGVVVALAGFILGIYFIIEALIGGDLPVGYTSTITVLLFSTGAILIALGVVAEYVGVAVNLAMGKPLYLIVNDPIDGPLGRSTNNHKSLPVSRNGVPVS</sequence>
<dbReference type="Proteomes" id="UP000297643">
    <property type="component" value="Unassembled WGS sequence"/>
</dbReference>
<evidence type="ECO:0000256" key="1">
    <source>
        <dbReference type="ARBA" id="ARBA00006739"/>
    </source>
</evidence>
<dbReference type="InterPro" id="IPR001173">
    <property type="entry name" value="Glyco_trans_2-like"/>
</dbReference>
<keyword evidence="3" id="KW-0328">Glycosyltransferase</keyword>
<keyword evidence="6" id="KW-0448">Lipopolysaccharide biosynthesis</keyword>
<proteinExistence type="inferred from homology"/>
<feature type="transmembrane region" description="Helical" evidence="9">
    <location>
        <begin position="267"/>
        <end position="292"/>
    </location>
</feature>
<dbReference type="GO" id="GO:0005886">
    <property type="term" value="C:plasma membrane"/>
    <property type="evidence" value="ECO:0007669"/>
    <property type="project" value="TreeGrafter"/>
</dbReference>
<evidence type="ECO:0000256" key="7">
    <source>
        <dbReference type="ARBA" id="ARBA00022989"/>
    </source>
</evidence>
<evidence type="ECO:0000259" key="10">
    <source>
        <dbReference type="Pfam" id="PF00535"/>
    </source>
</evidence>
<evidence type="ECO:0000256" key="3">
    <source>
        <dbReference type="ARBA" id="ARBA00022676"/>
    </source>
</evidence>
<name>A0A4R8W470_9MICO</name>
<evidence type="ECO:0000256" key="5">
    <source>
        <dbReference type="ARBA" id="ARBA00022692"/>
    </source>
</evidence>
<dbReference type="Pfam" id="PF00535">
    <property type="entry name" value="Glycos_transf_2"/>
    <property type="match status" value="1"/>
</dbReference>
<dbReference type="AlphaFoldDB" id="A0A4R8W470"/>
<evidence type="ECO:0000313" key="11">
    <source>
        <dbReference type="EMBL" id="TFC01289.1"/>
    </source>
</evidence>
<reference evidence="11 12" key="1">
    <citation type="submission" date="2019-03" db="EMBL/GenBank/DDBJ databases">
        <title>Genomics of glacier-inhabiting Cryobacterium strains.</title>
        <authorList>
            <person name="Liu Q."/>
            <person name="Xin Y.-H."/>
        </authorList>
    </citation>
    <scope>NUCLEOTIDE SEQUENCE [LARGE SCALE GENOMIC DNA]</scope>
    <source>
        <strain evidence="11 12">RHLT2-21</strain>
    </source>
</reference>
<keyword evidence="5 9" id="KW-0812">Transmembrane</keyword>
<dbReference type="InterPro" id="IPR050256">
    <property type="entry name" value="Glycosyltransferase_2"/>
</dbReference>
<feature type="domain" description="Glycosyltransferase 2-like" evidence="10">
    <location>
        <begin position="2"/>
        <end position="129"/>
    </location>
</feature>
<gene>
    <name evidence="11" type="ORF">E3O32_13740</name>
</gene>
<keyword evidence="12" id="KW-1185">Reference proteome</keyword>
<dbReference type="PANTHER" id="PTHR48090">
    <property type="entry name" value="UNDECAPRENYL-PHOSPHATE 4-DEOXY-4-FORMAMIDO-L-ARABINOSE TRANSFERASE-RELATED"/>
    <property type="match status" value="1"/>
</dbReference>
<dbReference type="EMBL" id="SOFM01000043">
    <property type="protein sequence ID" value="TFC01289.1"/>
    <property type="molecule type" value="Genomic_DNA"/>
</dbReference>
<feature type="transmembrane region" description="Helical" evidence="9">
    <location>
        <begin position="231"/>
        <end position="255"/>
    </location>
</feature>
<dbReference type="PANTHER" id="PTHR48090:SF3">
    <property type="entry name" value="UNDECAPRENYL-PHOSPHATE 4-DEOXY-4-FORMAMIDO-L-ARABINOSE TRANSFERASE"/>
    <property type="match status" value="1"/>
</dbReference>
<keyword evidence="2" id="KW-1003">Cell membrane</keyword>
<accession>A0A4R8W470</accession>
<evidence type="ECO:0000256" key="9">
    <source>
        <dbReference type="SAM" id="Phobius"/>
    </source>
</evidence>
<evidence type="ECO:0000256" key="6">
    <source>
        <dbReference type="ARBA" id="ARBA00022985"/>
    </source>
</evidence>
<dbReference type="GO" id="GO:0099621">
    <property type="term" value="F:undecaprenyl-phosphate 4-deoxy-4-formamido-L-arabinose transferase activity"/>
    <property type="evidence" value="ECO:0007669"/>
    <property type="project" value="TreeGrafter"/>
</dbReference>
<keyword evidence="8 9" id="KW-0472">Membrane</keyword>
<evidence type="ECO:0000313" key="12">
    <source>
        <dbReference type="Proteomes" id="UP000297643"/>
    </source>
</evidence>
<evidence type="ECO:0000256" key="8">
    <source>
        <dbReference type="ARBA" id="ARBA00023136"/>
    </source>
</evidence>
<dbReference type="SUPFAM" id="SSF53448">
    <property type="entry name" value="Nucleotide-diphospho-sugar transferases"/>
    <property type="match status" value="1"/>
</dbReference>
<dbReference type="Gene3D" id="3.90.550.10">
    <property type="entry name" value="Spore Coat Polysaccharide Biosynthesis Protein SpsA, Chain A"/>
    <property type="match status" value="1"/>
</dbReference>
<comment type="caution">
    <text evidence="11">The sequence shown here is derived from an EMBL/GenBank/DDBJ whole genome shotgun (WGS) entry which is preliminary data.</text>
</comment>
<dbReference type="GO" id="GO:0009103">
    <property type="term" value="P:lipopolysaccharide biosynthetic process"/>
    <property type="evidence" value="ECO:0007669"/>
    <property type="project" value="UniProtKB-KW"/>
</dbReference>
<dbReference type="InterPro" id="IPR029044">
    <property type="entry name" value="Nucleotide-diphossugar_trans"/>
</dbReference>
<keyword evidence="4 11" id="KW-0808">Transferase</keyword>
<evidence type="ECO:0000256" key="2">
    <source>
        <dbReference type="ARBA" id="ARBA00022475"/>
    </source>
</evidence>